<organism evidence="2 3">
    <name type="scientific">Beauveria bassiana (strain ARSEF 2860)</name>
    <name type="common">White muscardine disease fungus</name>
    <name type="synonym">Tritirachium shiotae</name>
    <dbReference type="NCBI Taxonomy" id="655819"/>
    <lineage>
        <taxon>Eukaryota</taxon>
        <taxon>Fungi</taxon>
        <taxon>Dikarya</taxon>
        <taxon>Ascomycota</taxon>
        <taxon>Pezizomycotina</taxon>
        <taxon>Sordariomycetes</taxon>
        <taxon>Hypocreomycetidae</taxon>
        <taxon>Hypocreales</taxon>
        <taxon>Cordycipitaceae</taxon>
        <taxon>Beauveria</taxon>
    </lineage>
</organism>
<feature type="domain" description="Aminoglycoside phosphotransferase" evidence="1">
    <location>
        <begin position="48"/>
        <end position="113"/>
    </location>
</feature>
<dbReference type="EMBL" id="JH725156">
    <property type="protein sequence ID" value="EJP67685.1"/>
    <property type="molecule type" value="Genomic_DNA"/>
</dbReference>
<dbReference type="Proteomes" id="UP000002762">
    <property type="component" value="Unassembled WGS sequence"/>
</dbReference>
<proteinExistence type="predicted"/>
<dbReference type="Pfam" id="PF01636">
    <property type="entry name" value="APH"/>
    <property type="match status" value="1"/>
</dbReference>
<keyword evidence="3" id="KW-1185">Reference proteome</keyword>
<gene>
    <name evidence="2" type="ORF">BBA_03465</name>
</gene>
<accession>J4WC79</accession>
<dbReference type="STRING" id="655819.J4WC79"/>
<protein>
    <recommendedName>
        <fullName evidence="1">Aminoglycoside phosphotransferase domain-containing protein</fullName>
    </recommendedName>
</protein>
<dbReference type="SUPFAM" id="SSF56112">
    <property type="entry name" value="Protein kinase-like (PK-like)"/>
    <property type="match status" value="1"/>
</dbReference>
<evidence type="ECO:0000259" key="1">
    <source>
        <dbReference type="Pfam" id="PF01636"/>
    </source>
</evidence>
<dbReference type="GeneID" id="19886477"/>
<evidence type="ECO:0000313" key="3">
    <source>
        <dbReference type="Proteomes" id="UP000002762"/>
    </source>
</evidence>
<dbReference type="InParanoid" id="J4WC79"/>
<name>J4WC79_BEAB2</name>
<reference evidence="2 3" key="1">
    <citation type="journal article" date="2012" name="Sci. Rep.">
        <title>Genomic perspectives on the evolution of fungal entomopathogenicity in Beauveria bassiana.</title>
        <authorList>
            <person name="Xiao G."/>
            <person name="Ying S.H."/>
            <person name="Zheng P."/>
            <person name="Wang Z.L."/>
            <person name="Zhang S."/>
            <person name="Xie X.Q."/>
            <person name="Shang Y."/>
            <person name="St Leger R.J."/>
            <person name="Zhao G.P."/>
            <person name="Wang C."/>
            <person name="Feng M.G."/>
        </authorList>
    </citation>
    <scope>NUCLEOTIDE SEQUENCE [LARGE SCALE GENOMIC DNA]</scope>
    <source>
        <strain evidence="2 3">ARSEF 2860</strain>
    </source>
</reference>
<dbReference type="InterPro" id="IPR011009">
    <property type="entry name" value="Kinase-like_dom_sf"/>
</dbReference>
<dbReference type="RefSeq" id="XP_008596784.1">
    <property type="nucleotide sequence ID" value="XM_008598562.1"/>
</dbReference>
<evidence type="ECO:0000313" key="2">
    <source>
        <dbReference type="EMBL" id="EJP67685.1"/>
    </source>
</evidence>
<sequence length="219" mass="24469">MSIELLRVRLDDYAKFFASVYQNIPIDMKIPCPTHMLNKYTSQLLRLRLAMPSHFHAHLDKPIPELPSLFNTRWPLVPNHIDLFENNIHVDSGTGRLTGICDWHGAEVSPFGTALGWVEVALGTLTSNGDLWRYHSAHEELRAHFWTLFYGYCGGLQAADRRCLETARLVGLFLTHGLQGNEPAAAGSEELGFLWAVLRHGDPLSAHATALRALSCNDG</sequence>
<dbReference type="InterPro" id="IPR002575">
    <property type="entry name" value="Aminoglycoside_PTrfase"/>
</dbReference>
<dbReference type="OrthoDB" id="4865698at2759"/>
<dbReference type="AlphaFoldDB" id="J4WC79"/>
<dbReference type="HOGENOM" id="CLU_109871_0_0_1"/>